<feature type="region of interest" description="Disordered" evidence="2">
    <location>
        <begin position="371"/>
        <end position="394"/>
    </location>
</feature>
<keyword evidence="5" id="KW-0378">Hydrolase</keyword>
<dbReference type="GeneID" id="28824708"/>
<evidence type="ECO:0000256" key="1">
    <source>
        <dbReference type="ARBA" id="ARBA00007447"/>
    </source>
</evidence>
<evidence type="ECO:0000256" key="2">
    <source>
        <dbReference type="SAM" id="MobiDB-lite"/>
    </source>
</evidence>
<feature type="chain" id="PRO_5008268031" evidence="3">
    <location>
        <begin position="23"/>
        <end position="415"/>
    </location>
</feature>
<keyword evidence="6" id="KW-1185">Reference proteome</keyword>
<dbReference type="EMBL" id="KQ947415">
    <property type="protein sequence ID" value="KUJ16902.1"/>
    <property type="molecule type" value="Genomic_DNA"/>
</dbReference>
<dbReference type="InterPro" id="IPR021109">
    <property type="entry name" value="Peptidase_aspartic_dom_sf"/>
</dbReference>
<feature type="domain" description="Peptidase A1" evidence="4">
    <location>
        <begin position="50"/>
        <end position="363"/>
    </location>
</feature>
<evidence type="ECO:0000259" key="4">
    <source>
        <dbReference type="PROSITE" id="PS51767"/>
    </source>
</evidence>
<dbReference type="SUPFAM" id="SSF50630">
    <property type="entry name" value="Acid proteases"/>
    <property type="match status" value="1"/>
</dbReference>
<dbReference type="InParanoid" id="A0A194XAW7"/>
<dbReference type="InterPro" id="IPR034164">
    <property type="entry name" value="Pepsin-like_dom"/>
</dbReference>
<reference evidence="5 6" key="1">
    <citation type="submission" date="2015-10" db="EMBL/GenBank/DDBJ databases">
        <title>Full genome of DAOMC 229536 Phialocephala scopiformis, a fungal endophyte of spruce producing the potent anti-insectan compound rugulosin.</title>
        <authorList>
            <consortium name="DOE Joint Genome Institute"/>
            <person name="Walker A.K."/>
            <person name="Frasz S.L."/>
            <person name="Seifert K.A."/>
            <person name="Miller J.D."/>
            <person name="Mondo S.J."/>
            <person name="Labutti K."/>
            <person name="Lipzen A."/>
            <person name="Dockter R."/>
            <person name="Kennedy M."/>
            <person name="Grigoriev I.V."/>
            <person name="Spatafora J.W."/>
        </authorList>
    </citation>
    <scope>NUCLEOTIDE SEQUENCE [LARGE SCALE GENOMIC DNA]</scope>
    <source>
        <strain evidence="5 6">CBS 120377</strain>
    </source>
</reference>
<dbReference type="PANTHER" id="PTHR47966:SF51">
    <property type="entry name" value="BETA-SITE APP-CLEAVING ENZYME, ISOFORM A-RELATED"/>
    <property type="match status" value="1"/>
</dbReference>
<dbReference type="OrthoDB" id="15189at2759"/>
<dbReference type="PANTHER" id="PTHR47966">
    <property type="entry name" value="BETA-SITE APP-CLEAVING ENZYME, ISOFORM A-RELATED"/>
    <property type="match status" value="1"/>
</dbReference>
<dbReference type="InterPro" id="IPR033121">
    <property type="entry name" value="PEPTIDASE_A1"/>
</dbReference>
<dbReference type="Gene3D" id="2.40.70.10">
    <property type="entry name" value="Acid Proteases"/>
    <property type="match status" value="2"/>
</dbReference>
<dbReference type="GO" id="GO:0004190">
    <property type="term" value="F:aspartic-type endopeptidase activity"/>
    <property type="evidence" value="ECO:0007669"/>
    <property type="project" value="InterPro"/>
</dbReference>
<organism evidence="5 6">
    <name type="scientific">Mollisia scopiformis</name>
    <name type="common">Conifer needle endophyte fungus</name>
    <name type="synonym">Phialocephala scopiformis</name>
    <dbReference type="NCBI Taxonomy" id="149040"/>
    <lineage>
        <taxon>Eukaryota</taxon>
        <taxon>Fungi</taxon>
        <taxon>Dikarya</taxon>
        <taxon>Ascomycota</taxon>
        <taxon>Pezizomycotina</taxon>
        <taxon>Leotiomycetes</taxon>
        <taxon>Helotiales</taxon>
        <taxon>Mollisiaceae</taxon>
        <taxon>Mollisia</taxon>
    </lineage>
</organism>
<gene>
    <name evidence="5" type="ORF">LY89DRAFT_684907</name>
</gene>
<dbReference type="RefSeq" id="XP_018071257.1">
    <property type="nucleotide sequence ID" value="XM_018214982.1"/>
</dbReference>
<feature type="compositionally biased region" description="Low complexity" evidence="2">
    <location>
        <begin position="371"/>
        <end position="393"/>
    </location>
</feature>
<name>A0A194XAW7_MOLSC</name>
<dbReference type="CDD" id="cd05471">
    <property type="entry name" value="pepsin_like"/>
    <property type="match status" value="1"/>
</dbReference>
<comment type="similarity">
    <text evidence="1">Belongs to the peptidase A1 family.</text>
</comment>
<evidence type="ECO:0000256" key="3">
    <source>
        <dbReference type="SAM" id="SignalP"/>
    </source>
</evidence>
<evidence type="ECO:0000313" key="6">
    <source>
        <dbReference type="Proteomes" id="UP000070700"/>
    </source>
</evidence>
<dbReference type="InterPro" id="IPR001461">
    <property type="entry name" value="Aspartic_peptidase_A1"/>
</dbReference>
<dbReference type="Proteomes" id="UP000070700">
    <property type="component" value="Unassembled WGS sequence"/>
</dbReference>
<evidence type="ECO:0000313" key="5">
    <source>
        <dbReference type="EMBL" id="KUJ16902.1"/>
    </source>
</evidence>
<dbReference type="Pfam" id="PF00026">
    <property type="entry name" value="Asp"/>
    <property type="match status" value="1"/>
</dbReference>
<dbReference type="GO" id="GO:0006508">
    <property type="term" value="P:proteolysis"/>
    <property type="evidence" value="ECO:0007669"/>
    <property type="project" value="UniProtKB-KW"/>
</dbReference>
<sequence length="415" mass="42902">MLFSSLVSNSLFALTACSTATASRIPLSKRNLHRRDASAVGAISSSGGFWFGDFAVGGSSSLNMLIDTGSGDVIVNAGLYKPSSTSKSINATFDNTYATTSSDGTGTGDVVGILYMDRVSFGTLSATQMVGEATGAAMIPSDGIVGFAGKMFWQFPDNSTSFMQTLCTQGKVSECRFGLALANENNGSLIMGQLDTDMYTGDLAVGPIYQTGWATKMDLAVNGTIVTRDISVELDSGTATILGPIEDVSSIFEANGIKGVLSNSSSGLQLTGYFPCDSPPNIGFSFPSQTNASTAVGTISKNSTIFDIPANTWAAVDNGNNNCTAILGGQDVAAFPGLWVVGQPFFQGRYLDHNLAESTIGIATLKTSSNATTTVSPTSSPTPEATTTTSGATPRGGIQRGALFGLPLMVAFCML</sequence>
<proteinExistence type="inferred from homology"/>
<feature type="signal peptide" evidence="3">
    <location>
        <begin position="1"/>
        <end position="22"/>
    </location>
</feature>
<keyword evidence="5" id="KW-0645">Protease</keyword>
<dbReference type="PRINTS" id="PR00792">
    <property type="entry name" value="PEPSIN"/>
</dbReference>
<accession>A0A194XAW7</accession>
<protein>
    <submittedName>
        <fullName evidence="5">Acid protease</fullName>
    </submittedName>
</protein>
<dbReference type="PROSITE" id="PS51767">
    <property type="entry name" value="PEPTIDASE_A1"/>
    <property type="match status" value="1"/>
</dbReference>
<keyword evidence="3" id="KW-0732">Signal</keyword>
<dbReference type="AlphaFoldDB" id="A0A194XAW7"/>
<dbReference type="KEGG" id="psco:LY89DRAFT_684907"/>